<keyword evidence="2" id="KW-1185">Reference proteome</keyword>
<reference evidence="1 2" key="1">
    <citation type="submission" date="2021-03" db="EMBL/GenBank/DDBJ databases">
        <title>P. granadensis CT364 genome publication.</title>
        <authorList>
            <person name="Stach J."/>
            <person name="Montero-Calasanz Md.C."/>
        </authorList>
    </citation>
    <scope>NUCLEOTIDE SEQUENCE [LARGE SCALE GENOMIC DNA]</scope>
    <source>
        <strain evidence="1 2">CT364</strain>
    </source>
</reference>
<evidence type="ECO:0000313" key="1">
    <source>
        <dbReference type="EMBL" id="QRK84987.1"/>
    </source>
</evidence>
<name>A0ABX7GIX6_9PSED</name>
<dbReference type="EMBL" id="CP069352">
    <property type="protein sequence ID" value="QRK84987.1"/>
    <property type="molecule type" value="Genomic_DNA"/>
</dbReference>
<dbReference type="RefSeq" id="WP_203420586.1">
    <property type="nucleotide sequence ID" value="NZ_CP069352.1"/>
</dbReference>
<accession>A0ABX7GIX6</accession>
<organism evidence="1 2">
    <name type="scientific">Pseudomonas granadensis</name>
    <dbReference type="NCBI Taxonomy" id="1421430"/>
    <lineage>
        <taxon>Bacteria</taxon>
        <taxon>Pseudomonadati</taxon>
        <taxon>Pseudomonadota</taxon>
        <taxon>Gammaproteobacteria</taxon>
        <taxon>Pseudomonadales</taxon>
        <taxon>Pseudomonadaceae</taxon>
        <taxon>Pseudomonas</taxon>
    </lineage>
</organism>
<proteinExistence type="predicted"/>
<gene>
    <name evidence="1" type="ORF">JN757_04175</name>
</gene>
<sequence length="157" mass="17432">MRLVREFSLTDDERQHVCPVEEALEQVASLLDGRQSLEGLDQLRAGLMINLDSEVLAQIRQGEWCLIKAEADYGYWRGAEAVSEQAVLDLMNNPPEQPTRTARIFRLVDSVTGEPLPAQACIATVDGIPSQRRTDAQGIAHLFASEQAQLSLRIFNA</sequence>
<protein>
    <submittedName>
        <fullName evidence="1">Uncharacterized protein</fullName>
    </submittedName>
</protein>
<evidence type="ECO:0000313" key="2">
    <source>
        <dbReference type="Proteomes" id="UP000663686"/>
    </source>
</evidence>
<dbReference type="Proteomes" id="UP000663686">
    <property type="component" value="Chromosome"/>
</dbReference>